<reference evidence="6" key="1">
    <citation type="submission" date="2019-09" db="EMBL/GenBank/DDBJ databases">
        <title>Characterisation of the sponge microbiome using genome-centric metagenomics.</title>
        <authorList>
            <person name="Engelberts J.P."/>
            <person name="Robbins S.J."/>
            <person name="De Goeij J.M."/>
            <person name="Aranda M."/>
            <person name="Bell S.C."/>
            <person name="Webster N.S."/>
        </authorList>
    </citation>
    <scope>NUCLEOTIDE SEQUENCE</scope>
    <source>
        <strain evidence="6">SB0664_bin_43</strain>
    </source>
</reference>
<evidence type="ECO:0000256" key="2">
    <source>
        <dbReference type="ARBA" id="ARBA00022908"/>
    </source>
</evidence>
<evidence type="ECO:0000256" key="4">
    <source>
        <dbReference type="SAM" id="MobiDB-lite"/>
    </source>
</evidence>
<evidence type="ECO:0000256" key="1">
    <source>
        <dbReference type="ARBA" id="ARBA00022829"/>
    </source>
</evidence>
<gene>
    <name evidence="6" type="ORF">F4Y60_02745</name>
</gene>
<dbReference type="InterPro" id="IPR011010">
    <property type="entry name" value="DNA_brk_join_enz"/>
</dbReference>
<name>A0A6B0Y1R4_9RHOB</name>
<dbReference type="InterPro" id="IPR050090">
    <property type="entry name" value="Tyrosine_recombinase_XerCD"/>
</dbReference>
<dbReference type="GO" id="GO:0003677">
    <property type="term" value="F:DNA binding"/>
    <property type="evidence" value="ECO:0007669"/>
    <property type="project" value="InterPro"/>
</dbReference>
<dbReference type="Gene3D" id="1.10.443.10">
    <property type="entry name" value="Intergrase catalytic core"/>
    <property type="match status" value="1"/>
</dbReference>
<feature type="domain" description="Tyr recombinase" evidence="5">
    <location>
        <begin position="126"/>
        <end position="323"/>
    </location>
</feature>
<dbReference type="InterPro" id="IPR002104">
    <property type="entry name" value="Integrase_catalytic"/>
</dbReference>
<dbReference type="PANTHER" id="PTHR30349">
    <property type="entry name" value="PHAGE INTEGRASE-RELATED"/>
    <property type="match status" value="1"/>
</dbReference>
<dbReference type="AlphaFoldDB" id="A0A6B0Y1R4"/>
<sequence>MQHDDRNLRQGGPGNAAAGGAAMGGRCPMTMIEDAERYVGLKRHVGFKYLSQSRVLREYAQYATCHGDQFVRSARVIEWAAKTSSMHFAKERLRQVRDFALWLRAEDERHEVPPRHALGRPQRVRPVPCILTPAEIGRLMDAALELPPAGTITPHTCRFAIGLIASTGLRRSEAASLRLSDITADGLVVRETKYRKSRLVALHDSTWKALERYLERRNGCGATDDHLLLLWTGKPPTKEYLSEMFLKLARKTGLRGSKGEPGPRLHSLRHSFAARALERAHLPDRDSVNRHMLALSTHLGHGSVANTYWYLEATPTLLNSIASAAEDAFTGRALK</sequence>
<keyword evidence="2" id="KW-0229">DNA integration</keyword>
<dbReference type="EMBL" id="VXRY01000103">
    <property type="protein sequence ID" value="MXY33006.1"/>
    <property type="molecule type" value="Genomic_DNA"/>
</dbReference>
<dbReference type="GO" id="GO:0007059">
    <property type="term" value="P:chromosome segregation"/>
    <property type="evidence" value="ECO:0007669"/>
    <property type="project" value="UniProtKB-KW"/>
</dbReference>
<keyword evidence="1" id="KW-0159">Chromosome partition</keyword>
<evidence type="ECO:0000259" key="5">
    <source>
        <dbReference type="PROSITE" id="PS51898"/>
    </source>
</evidence>
<dbReference type="GO" id="GO:0015074">
    <property type="term" value="P:DNA integration"/>
    <property type="evidence" value="ECO:0007669"/>
    <property type="project" value="UniProtKB-KW"/>
</dbReference>
<dbReference type="PANTHER" id="PTHR30349:SF81">
    <property type="entry name" value="TYROSINE RECOMBINASE XERC"/>
    <property type="match status" value="1"/>
</dbReference>
<accession>A0A6B0Y1R4</accession>
<dbReference type="PROSITE" id="PS51898">
    <property type="entry name" value="TYR_RECOMBINASE"/>
    <property type="match status" value="1"/>
</dbReference>
<evidence type="ECO:0000313" key="6">
    <source>
        <dbReference type="EMBL" id="MXY33006.1"/>
    </source>
</evidence>
<dbReference type="SUPFAM" id="SSF56349">
    <property type="entry name" value="DNA breaking-rejoining enzymes"/>
    <property type="match status" value="1"/>
</dbReference>
<dbReference type="GO" id="GO:0006310">
    <property type="term" value="P:DNA recombination"/>
    <property type="evidence" value="ECO:0007669"/>
    <property type="project" value="UniProtKB-KW"/>
</dbReference>
<comment type="caution">
    <text evidence="6">The sequence shown here is derived from an EMBL/GenBank/DDBJ whole genome shotgun (WGS) entry which is preliminary data.</text>
</comment>
<proteinExistence type="predicted"/>
<dbReference type="InterPro" id="IPR013762">
    <property type="entry name" value="Integrase-like_cat_sf"/>
</dbReference>
<dbReference type="Pfam" id="PF00589">
    <property type="entry name" value="Phage_integrase"/>
    <property type="match status" value="1"/>
</dbReference>
<evidence type="ECO:0000256" key="3">
    <source>
        <dbReference type="ARBA" id="ARBA00023172"/>
    </source>
</evidence>
<protein>
    <submittedName>
        <fullName evidence="6">Tyrosine-type recombinase/integrase</fullName>
    </submittedName>
</protein>
<keyword evidence="3" id="KW-0233">DNA recombination</keyword>
<organism evidence="6">
    <name type="scientific">Boseongicola sp. SB0664_bin_43</name>
    <dbReference type="NCBI Taxonomy" id="2604844"/>
    <lineage>
        <taxon>Bacteria</taxon>
        <taxon>Pseudomonadati</taxon>
        <taxon>Pseudomonadota</taxon>
        <taxon>Alphaproteobacteria</taxon>
        <taxon>Rhodobacterales</taxon>
        <taxon>Paracoccaceae</taxon>
        <taxon>Boseongicola</taxon>
    </lineage>
</organism>
<feature type="region of interest" description="Disordered" evidence="4">
    <location>
        <begin position="1"/>
        <end position="23"/>
    </location>
</feature>